<dbReference type="EMBL" id="CM055734">
    <property type="protein sequence ID" value="KAJ8008733.1"/>
    <property type="molecule type" value="Genomic_DNA"/>
</dbReference>
<reference evidence="1" key="1">
    <citation type="submission" date="2021-05" db="EMBL/GenBank/DDBJ databases">
        <authorList>
            <person name="Pan Q."/>
            <person name="Jouanno E."/>
            <person name="Zahm M."/>
            <person name="Klopp C."/>
            <person name="Cabau C."/>
            <person name="Louis A."/>
            <person name="Berthelot C."/>
            <person name="Parey E."/>
            <person name="Roest Crollius H."/>
            <person name="Montfort J."/>
            <person name="Robinson-Rechavi M."/>
            <person name="Bouchez O."/>
            <person name="Lampietro C."/>
            <person name="Lopez Roques C."/>
            <person name="Donnadieu C."/>
            <person name="Postlethwait J."/>
            <person name="Bobe J."/>
            <person name="Dillon D."/>
            <person name="Chandos A."/>
            <person name="von Hippel F."/>
            <person name="Guiguen Y."/>
        </authorList>
    </citation>
    <scope>NUCLEOTIDE SEQUENCE</scope>
    <source>
        <strain evidence="1">YG-Jan2019</strain>
    </source>
</reference>
<sequence>MPTAEREESEGECGVSVPQREASELGRDPLALPCLKVPRELLRRFPHSKRVGTYLVGKMINKGSFARVMEGLHIGTGEKVAIKVIDKKKARQDSYVLKNMKREPRIHQMVRHPHIVVLLETLETENSYYMVMELCAGGDLMDRIYFGLSNTLKVASVSAELLTTQCGSPAYAAPELLAHRKYGPKVDVWSVGVSMFAMLTGTLPFTVDPFNIKQLHQKMVNREIGSIPNDISKGAVGFVLSLLEPEPSKRPSIRSAMEEKWVNEGHTKRPLHTHTYRNRLRLEDLNQSVLSYMTESLGYSLADVINTLTNNRPSAVLASYHLLHSKLTRPQRGLRCTTKEDTCERNIPSKNPWREKSRTSGRTQLQTEPANEKVSKQASRPRKDQTPPMVVYGNRKPCPSAPSLPQVPPASSPSLPTQIPLSCPAPLFAEEISDEEIGITLFPEVSLFGERELVHQSPSKGPASKLFGSAPCHVPATQDSNRDGQLRPVRPPHTLRTTHSDGVAPDNSHDDHIHHRRSNNDRLEKLQTFYSSEAKGVIAVSPRILLETTEPRLLDREHLPAAMEIAETAPPPLPRVRNTGLKDGGGGKKVTWVGHMVRPSGPPGLLGNGSKPTAFPSQRPQALAFKSLSHERRKRGGVEGLSGGGAMSGGGAGLSGGVKRNSVQLRPSLQRRVADLNLPLLPAALQRPY</sequence>
<protein>
    <submittedName>
        <fullName evidence="1">Uncharacterized protein</fullName>
    </submittedName>
</protein>
<organism evidence="1 2">
    <name type="scientific">Dallia pectoralis</name>
    <name type="common">Alaska blackfish</name>
    <dbReference type="NCBI Taxonomy" id="75939"/>
    <lineage>
        <taxon>Eukaryota</taxon>
        <taxon>Metazoa</taxon>
        <taxon>Chordata</taxon>
        <taxon>Craniata</taxon>
        <taxon>Vertebrata</taxon>
        <taxon>Euteleostomi</taxon>
        <taxon>Actinopterygii</taxon>
        <taxon>Neopterygii</taxon>
        <taxon>Teleostei</taxon>
        <taxon>Protacanthopterygii</taxon>
        <taxon>Esociformes</taxon>
        <taxon>Umbridae</taxon>
        <taxon>Dallia</taxon>
    </lineage>
</organism>
<comment type="caution">
    <text evidence="1">The sequence shown here is derived from an EMBL/GenBank/DDBJ whole genome shotgun (WGS) entry which is preliminary data.</text>
</comment>
<keyword evidence="2" id="KW-1185">Reference proteome</keyword>
<evidence type="ECO:0000313" key="1">
    <source>
        <dbReference type="EMBL" id="KAJ8008733.1"/>
    </source>
</evidence>
<gene>
    <name evidence="1" type="ORF">DPEC_G00081480</name>
</gene>
<evidence type="ECO:0000313" key="2">
    <source>
        <dbReference type="Proteomes" id="UP001157502"/>
    </source>
</evidence>
<accession>A0ACC2GYP0</accession>
<name>A0ACC2GYP0_DALPE</name>
<proteinExistence type="predicted"/>
<dbReference type="Proteomes" id="UP001157502">
    <property type="component" value="Chromosome 7"/>
</dbReference>